<dbReference type="SUPFAM" id="SSF51735">
    <property type="entry name" value="NAD(P)-binding Rossmann-fold domains"/>
    <property type="match status" value="1"/>
</dbReference>
<gene>
    <name evidence="4" type="ORF">GVO57_04460</name>
</gene>
<dbReference type="InterPro" id="IPR036291">
    <property type="entry name" value="NAD(P)-bd_dom_sf"/>
</dbReference>
<evidence type="ECO:0000313" key="5">
    <source>
        <dbReference type="Proteomes" id="UP000464468"/>
    </source>
</evidence>
<organism evidence="4 5">
    <name type="scientific">Sphingomonas changnyeongensis</name>
    <dbReference type="NCBI Taxonomy" id="2698679"/>
    <lineage>
        <taxon>Bacteria</taxon>
        <taxon>Pseudomonadati</taxon>
        <taxon>Pseudomonadota</taxon>
        <taxon>Alphaproteobacteria</taxon>
        <taxon>Sphingomonadales</taxon>
        <taxon>Sphingomonadaceae</taxon>
        <taxon>Sphingomonas</taxon>
    </lineage>
</organism>
<dbReference type="KEGG" id="schy:GVO57_04460"/>
<protein>
    <submittedName>
        <fullName evidence="4">NAD-dependent epimerase/dehydratase family protein</fullName>
    </submittedName>
</protein>
<dbReference type="Gene3D" id="3.40.50.720">
    <property type="entry name" value="NAD(P)-binding Rossmann-like Domain"/>
    <property type="match status" value="2"/>
</dbReference>
<dbReference type="Proteomes" id="UP000464468">
    <property type="component" value="Chromosome"/>
</dbReference>
<feature type="domain" description="NAD-dependent epimerase/dehydratase" evidence="3">
    <location>
        <begin position="174"/>
        <end position="285"/>
    </location>
</feature>
<reference evidence="4 5" key="1">
    <citation type="submission" date="2020-01" db="EMBL/GenBank/DDBJ databases">
        <title>Sphingomonas sp. C33 whole genome sequece.</title>
        <authorList>
            <person name="Park C."/>
        </authorList>
    </citation>
    <scope>NUCLEOTIDE SEQUENCE [LARGE SCALE GENOMIC DNA]</scope>
    <source>
        <strain evidence="4 5">C33</strain>
    </source>
</reference>
<dbReference type="AlphaFoldDB" id="A0A7Z2S8Z0"/>
<keyword evidence="5" id="KW-1185">Reference proteome</keyword>
<evidence type="ECO:0000259" key="3">
    <source>
        <dbReference type="Pfam" id="PF01370"/>
    </source>
</evidence>
<dbReference type="Pfam" id="PF01370">
    <property type="entry name" value="Epimerase"/>
    <property type="match status" value="2"/>
</dbReference>
<evidence type="ECO:0000313" key="4">
    <source>
        <dbReference type="EMBL" id="QHL90224.1"/>
    </source>
</evidence>
<dbReference type="RefSeq" id="WP_160592152.1">
    <property type="nucleotide sequence ID" value="NZ_CP047895.1"/>
</dbReference>
<comment type="similarity">
    <text evidence="2">Belongs to the NAD(P)-dependent epimerase/dehydratase family.</text>
</comment>
<proteinExistence type="inferred from homology"/>
<feature type="domain" description="NAD-dependent epimerase/dehydratase" evidence="3">
    <location>
        <begin position="4"/>
        <end position="136"/>
    </location>
</feature>
<dbReference type="PANTHER" id="PTHR43000">
    <property type="entry name" value="DTDP-D-GLUCOSE 4,6-DEHYDRATASE-RELATED"/>
    <property type="match status" value="1"/>
</dbReference>
<comment type="pathway">
    <text evidence="1">Bacterial outer membrane biogenesis; LPS O-antigen biosynthesis.</text>
</comment>
<name>A0A7Z2S8Z0_9SPHN</name>
<accession>A0A7Z2S8Z0</accession>
<dbReference type="EMBL" id="CP047895">
    <property type="protein sequence ID" value="QHL90224.1"/>
    <property type="molecule type" value="Genomic_DNA"/>
</dbReference>
<dbReference type="InterPro" id="IPR001509">
    <property type="entry name" value="Epimerase_deHydtase"/>
</dbReference>
<evidence type="ECO:0000256" key="1">
    <source>
        <dbReference type="ARBA" id="ARBA00005125"/>
    </source>
</evidence>
<sequence length="377" mass="40550">MKKILVTGAAGFIGAHLVAQLLDDGLTVRALDNLSTQIHGPDGAFPAWQDHPGVEIMRASITEDGVWDQALDGVDAVVHLAAETGTGQSMYEIARYSAVNTQATAALMEAVAQRADTIRRIVLSSSRSIYGEGAFSCPACGLDPVHPAPRTAEAMRRGEWDQPCPRCGAPMNMQPTREDAPPRPASVYAATKLAQEDLVSIVAGANRIPAAILRFQNVYGEGQSLNNPYTGILSIFSTRIRRGLDLPIFEDGEETRDFVHVSDVVAAIRAALRAPEDVSGTFNVGSGVATSIRDVAKHLNDAFGGSSTIRVTGEFRVGDIRHNVADLARLRTVLGVEPKIDLPSGLARFARWVLTQPLPEDRLAQANEELRARRLMG</sequence>
<dbReference type="Gene3D" id="3.90.25.10">
    <property type="entry name" value="UDP-galactose 4-epimerase, domain 1"/>
    <property type="match status" value="1"/>
</dbReference>
<evidence type="ECO:0000256" key="2">
    <source>
        <dbReference type="ARBA" id="ARBA00007637"/>
    </source>
</evidence>